<feature type="active site" description="Nucleophile" evidence="7 8">
    <location>
        <position position="180"/>
    </location>
</feature>
<protein>
    <recommendedName>
        <fullName evidence="7">Homoserine O-acetyltransferase</fullName>
        <shortName evidence="7">HAT</shortName>
        <ecNumber evidence="7">2.3.1.31</ecNumber>
    </recommendedName>
    <alternativeName>
        <fullName evidence="7">Homoserine transacetylase</fullName>
        <shortName evidence="7">HTA</shortName>
    </alternativeName>
</protein>
<accession>A0A9X4GYE7</accession>
<dbReference type="Gene3D" id="1.10.1740.110">
    <property type="match status" value="1"/>
</dbReference>
<comment type="caution">
    <text evidence="7">Lacks conserved residue(s) required for the propagation of feature annotation.</text>
</comment>
<dbReference type="PANTHER" id="PTHR32268:SF11">
    <property type="entry name" value="HOMOSERINE O-ACETYLTRANSFERASE"/>
    <property type="match status" value="1"/>
</dbReference>
<dbReference type="PIRSF" id="PIRSF000443">
    <property type="entry name" value="Homoser_Ac_trans"/>
    <property type="match status" value="1"/>
</dbReference>
<keyword evidence="5 7" id="KW-0486">Methionine biosynthesis</keyword>
<dbReference type="RefSeq" id="WP_277442940.1">
    <property type="nucleotide sequence ID" value="NZ_JAKOAV010000006.1"/>
</dbReference>
<comment type="pathway">
    <text evidence="7">Amino-acid biosynthesis; L-methionine biosynthesis via de novo pathway; O-acetyl-L-homoserine from L-homoserine: step 1/1.</text>
</comment>
<comment type="function">
    <text evidence="7">Transfers an acetyl group from acetyl-CoA to L-homoserine, forming acetyl-L-homoserine.</text>
</comment>
<sequence length="402" mass="44497">MVNPIKEELNVQASNPLPADTVGWTVPHRARLADVNNPLPLDCGEEITPVEVEYETYGKLNEARNNAILILHALSGDAHAAGRSAKADELNRPWQKNRPGWWDRMIGPGKSFDTNKYFVICSNILGSCYGTTGPSSANPETGQPYGLAFPVVTVGDWVRLQERLISHLGIKRLRAVAGGSLGGQQALEWALAYPGRVESAIVIASSTRLSAQGLAFNAVARHAVTTDPNFQEGNYYHDAAPDRGLAAARMLAHITYLSEISMSRKFGRKYRNGDGPGFHLGVDFEVEGYLQHQGNSFVDRFDANSYLYITRAMDYYDASSWGDGDIDQACRRIESRVLLVSFSSDWLYPPEQMKELAIALSRCRKHVSYANIQSSYGHDAFLLEVEKLSQLVRGFLKVRGVE</sequence>
<dbReference type="HAMAP" id="MF_00296">
    <property type="entry name" value="MetX_acyltransf"/>
    <property type="match status" value="1"/>
</dbReference>
<organism evidence="10 11">
    <name type="scientific">Pelotomaculum isophthalicicum JI</name>
    <dbReference type="NCBI Taxonomy" id="947010"/>
    <lineage>
        <taxon>Bacteria</taxon>
        <taxon>Bacillati</taxon>
        <taxon>Bacillota</taxon>
        <taxon>Clostridia</taxon>
        <taxon>Eubacteriales</taxon>
        <taxon>Desulfotomaculaceae</taxon>
        <taxon>Pelotomaculum</taxon>
    </lineage>
</organism>
<dbReference type="Gene3D" id="3.40.50.1820">
    <property type="entry name" value="alpha/beta hydrolase"/>
    <property type="match status" value="1"/>
</dbReference>
<reference evidence="10" key="1">
    <citation type="submission" date="2022-02" db="EMBL/GenBank/DDBJ databases">
        <authorList>
            <person name="Leng L."/>
        </authorList>
    </citation>
    <scope>NUCLEOTIDE SEQUENCE</scope>
    <source>
        <strain evidence="10">JI</strain>
    </source>
</reference>
<evidence type="ECO:0000256" key="6">
    <source>
        <dbReference type="ARBA" id="ARBA00023315"/>
    </source>
</evidence>
<comment type="subcellular location">
    <subcellularLocation>
        <location evidence="7">Cytoplasm</location>
    </subcellularLocation>
</comment>
<proteinExistence type="inferred from homology"/>
<dbReference type="NCBIfam" id="TIGR01392">
    <property type="entry name" value="homoserO_Ac_trn"/>
    <property type="match status" value="1"/>
</dbReference>
<evidence type="ECO:0000256" key="8">
    <source>
        <dbReference type="PIRSR" id="PIRSR000443-1"/>
    </source>
</evidence>
<dbReference type="GO" id="GO:0009086">
    <property type="term" value="P:methionine biosynthetic process"/>
    <property type="evidence" value="ECO:0007669"/>
    <property type="project" value="UniProtKB-UniRule"/>
</dbReference>
<keyword evidence="11" id="KW-1185">Reference proteome</keyword>
<evidence type="ECO:0000256" key="3">
    <source>
        <dbReference type="ARBA" id="ARBA00022605"/>
    </source>
</evidence>
<evidence type="ECO:0000313" key="11">
    <source>
        <dbReference type="Proteomes" id="UP001154312"/>
    </source>
</evidence>
<evidence type="ECO:0000313" key="10">
    <source>
        <dbReference type="EMBL" id="MDF9407702.1"/>
    </source>
</evidence>
<evidence type="ECO:0000259" key="9">
    <source>
        <dbReference type="Pfam" id="PF00561"/>
    </source>
</evidence>
<keyword evidence="2 7" id="KW-0963">Cytoplasm</keyword>
<evidence type="ECO:0000256" key="5">
    <source>
        <dbReference type="ARBA" id="ARBA00023167"/>
    </source>
</evidence>
<comment type="subunit">
    <text evidence="1 7">Homodimer.</text>
</comment>
<comment type="caution">
    <text evidence="10">The sequence shown here is derived from an EMBL/GenBank/DDBJ whole genome shotgun (WGS) entry which is preliminary data.</text>
</comment>
<dbReference type="InterPro" id="IPR008220">
    <property type="entry name" value="HAT_MetX-like"/>
</dbReference>
<dbReference type="GO" id="GO:0005737">
    <property type="term" value="C:cytoplasm"/>
    <property type="evidence" value="ECO:0007669"/>
    <property type="project" value="UniProtKB-SubCell"/>
</dbReference>
<evidence type="ECO:0000256" key="1">
    <source>
        <dbReference type="ARBA" id="ARBA00011738"/>
    </source>
</evidence>
<feature type="active site" evidence="7 8">
    <location>
        <position position="378"/>
    </location>
</feature>
<evidence type="ECO:0000256" key="4">
    <source>
        <dbReference type="ARBA" id="ARBA00022679"/>
    </source>
</evidence>
<comment type="catalytic activity">
    <reaction evidence="7">
        <text>L-homoserine + acetyl-CoA = O-acetyl-L-homoserine + CoA</text>
        <dbReference type="Rhea" id="RHEA:13701"/>
        <dbReference type="ChEBI" id="CHEBI:57287"/>
        <dbReference type="ChEBI" id="CHEBI:57288"/>
        <dbReference type="ChEBI" id="CHEBI:57476"/>
        <dbReference type="ChEBI" id="CHEBI:57716"/>
        <dbReference type="EC" id="2.3.1.31"/>
    </reaction>
</comment>
<keyword evidence="6 7" id="KW-0012">Acyltransferase</keyword>
<dbReference type="GO" id="GO:0004414">
    <property type="term" value="F:homoserine O-acetyltransferase activity"/>
    <property type="evidence" value="ECO:0007669"/>
    <property type="project" value="UniProtKB-UniRule"/>
</dbReference>
<dbReference type="GO" id="GO:0009092">
    <property type="term" value="P:homoserine metabolic process"/>
    <property type="evidence" value="ECO:0007669"/>
    <property type="project" value="TreeGrafter"/>
</dbReference>
<dbReference type="EMBL" id="JAKOAV010000006">
    <property type="protein sequence ID" value="MDF9407702.1"/>
    <property type="molecule type" value="Genomic_DNA"/>
</dbReference>
<evidence type="ECO:0000256" key="7">
    <source>
        <dbReference type="HAMAP-Rule" id="MF_00296"/>
    </source>
</evidence>
<keyword evidence="3 7" id="KW-0028">Amino-acid biosynthesis</keyword>
<feature type="binding site" evidence="7">
    <location>
        <position position="379"/>
    </location>
    <ligand>
        <name>substrate</name>
    </ligand>
</feature>
<evidence type="ECO:0000256" key="2">
    <source>
        <dbReference type="ARBA" id="ARBA00022490"/>
    </source>
</evidence>
<name>A0A9X4GYE7_9FIRM</name>
<dbReference type="Pfam" id="PF00561">
    <property type="entry name" value="Abhydrolase_1"/>
    <property type="match status" value="1"/>
</dbReference>
<dbReference type="SUPFAM" id="SSF53474">
    <property type="entry name" value="alpha/beta-Hydrolases"/>
    <property type="match status" value="1"/>
</dbReference>
<dbReference type="PANTHER" id="PTHR32268">
    <property type="entry name" value="HOMOSERINE O-ACETYLTRANSFERASE"/>
    <property type="match status" value="1"/>
</dbReference>
<dbReference type="AlphaFoldDB" id="A0A9X4GYE7"/>
<dbReference type="InterPro" id="IPR000073">
    <property type="entry name" value="AB_hydrolase_1"/>
</dbReference>
<dbReference type="FunFam" id="1.10.1740.110:FF:000001">
    <property type="entry name" value="Homoserine O-acetyltransferase"/>
    <property type="match status" value="1"/>
</dbReference>
<gene>
    <name evidence="7" type="primary">metXA</name>
    <name evidence="10" type="ORF">L7E55_04900</name>
</gene>
<dbReference type="Proteomes" id="UP001154312">
    <property type="component" value="Unassembled WGS sequence"/>
</dbReference>
<keyword evidence="4 7" id="KW-0808">Transferase</keyword>
<dbReference type="NCBIfam" id="NF001209">
    <property type="entry name" value="PRK00175.1"/>
    <property type="match status" value="1"/>
</dbReference>
<comment type="similarity">
    <text evidence="7">Belongs to the AB hydrolase superfamily. MetX family.</text>
</comment>
<dbReference type="InterPro" id="IPR029058">
    <property type="entry name" value="AB_hydrolase_fold"/>
</dbReference>
<feature type="binding site" evidence="7">
    <location>
        <position position="249"/>
    </location>
    <ligand>
        <name>substrate</name>
    </ligand>
</feature>
<feature type="domain" description="AB hydrolase-1" evidence="9">
    <location>
        <begin position="67"/>
        <end position="381"/>
    </location>
</feature>
<feature type="active site" evidence="7 8">
    <location>
        <position position="345"/>
    </location>
</feature>
<dbReference type="EC" id="2.3.1.31" evidence="7"/>